<proteinExistence type="inferred from homology"/>
<dbReference type="SUPFAM" id="SSF53720">
    <property type="entry name" value="ALDH-like"/>
    <property type="match status" value="1"/>
</dbReference>
<organism evidence="5 6">
    <name type="scientific">Nesidiocoris tenuis</name>
    <dbReference type="NCBI Taxonomy" id="355587"/>
    <lineage>
        <taxon>Eukaryota</taxon>
        <taxon>Metazoa</taxon>
        <taxon>Ecdysozoa</taxon>
        <taxon>Arthropoda</taxon>
        <taxon>Hexapoda</taxon>
        <taxon>Insecta</taxon>
        <taxon>Pterygota</taxon>
        <taxon>Neoptera</taxon>
        <taxon>Paraneoptera</taxon>
        <taxon>Hemiptera</taxon>
        <taxon>Heteroptera</taxon>
        <taxon>Panheteroptera</taxon>
        <taxon>Cimicomorpha</taxon>
        <taxon>Miridae</taxon>
        <taxon>Dicyphina</taxon>
        <taxon>Nesidiocoris</taxon>
    </lineage>
</organism>
<dbReference type="Proteomes" id="UP001307889">
    <property type="component" value="Chromosome 7"/>
</dbReference>
<dbReference type="InterPro" id="IPR016161">
    <property type="entry name" value="Ald_DH/histidinol_DH"/>
</dbReference>
<dbReference type="Pfam" id="PF00171">
    <property type="entry name" value="Aldedh"/>
    <property type="match status" value="1"/>
</dbReference>
<feature type="active site" evidence="2">
    <location>
        <position position="282"/>
    </location>
</feature>
<dbReference type="InterPro" id="IPR016163">
    <property type="entry name" value="Ald_DH_C"/>
</dbReference>
<keyword evidence="1 3" id="KW-0560">Oxidoreductase</keyword>
<dbReference type="InterPro" id="IPR015590">
    <property type="entry name" value="Aldehyde_DH_dom"/>
</dbReference>
<evidence type="ECO:0000256" key="2">
    <source>
        <dbReference type="PROSITE-ProRule" id="PRU10007"/>
    </source>
</evidence>
<reference evidence="5 6" key="1">
    <citation type="submission" date="2023-09" db="EMBL/GenBank/DDBJ databases">
        <title>Nesidiocoris tenuis whole genome shotgun sequence.</title>
        <authorList>
            <person name="Shibata T."/>
            <person name="Shimoda M."/>
            <person name="Kobayashi T."/>
            <person name="Uehara T."/>
        </authorList>
    </citation>
    <scope>NUCLEOTIDE SEQUENCE [LARGE SCALE GENOMIC DNA]</scope>
    <source>
        <strain evidence="5 6">Japan</strain>
    </source>
</reference>
<evidence type="ECO:0000313" key="5">
    <source>
        <dbReference type="EMBL" id="BES96652.1"/>
    </source>
</evidence>
<dbReference type="InterPro" id="IPR016162">
    <property type="entry name" value="Ald_DH_N"/>
</dbReference>
<evidence type="ECO:0000259" key="4">
    <source>
        <dbReference type="Pfam" id="PF00171"/>
    </source>
</evidence>
<dbReference type="InterPro" id="IPR016160">
    <property type="entry name" value="Ald_DH_CS_CYS"/>
</dbReference>
<evidence type="ECO:0000256" key="3">
    <source>
        <dbReference type="RuleBase" id="RU003345"/>
    </source>
</evidence>
<dbReference type="Gene3D" id="3.40.309.10">
    <property type="entry name" value="Aldehyde Dehydrogenase, Chain A, domain 2"/>
    <property type="match status" value="1"/>
</dbReference>
<dbReference type="Gene3D" id="3.40.605.10">
    <property type="entry name" value="Aldehyde Dehydrogenase, Chain A, domain 1"/>
    <property type="match status" value="1"/>
</dbReference>
<name>A0ABN7B1P3_9HEMI</name>
<dbReference type="PROSITE" id="PS00070">
    <property type="entry name" value="ALDEHYDE_DEHYDR_CYS"/>
    <property type="match status" value="1"/>
</dbReference>
<evidence type="ECO:0000313" key="6">
    <source>
        <dbReference type="Proteomes" id="UP001307889"/>
    </source>
</evidence>
<dbReference type="PROSITE" id="PS00687">
    <property type="entry name" value="ALDEHYDE_DEHYDR_GLU"/>
    <property type="match status" value="1"/>
</dbReference>
<accession>A0ABN7B1P3</accession>
<gene>
    <name evidence="5" type="ORF">NTJ_09465</name>
</gene>
<sequence>MKSWTFARRNKTMWMQIRRLSVIIPQPNRTPKMPPQKLFINNEWVSPAADKKFELVNPTNEKVFGECALADKEDIETAVDAAKKAFRRGSAWRSMDASRRGFLINRLADLVERDAALLSSLEAIECGKVFSHTLKGDVQKAISVLRYYAGYADKHGGEVGQPNGKFVGYTKQEPLGVAACIVSWNFSLMITMWKLAAALAAGCTTVLKPSQYSSLAVLHIGNLAKEVGFPPGVVNIVTGPGKIGSHLVENTDVDVVSFTGSTSVGVEIYRKAADTMKRLVLELGGKSANIILKDADLDGAVEHAHLASFHNQGQCCAAGSRTFVHESMYEKFVDKMKERLTKKKIGDPLDLDVDHGPQTTKDQAEIVMRYIEAGQREGACLEAGGKRLERPGYFIEPTIFSNVTDDMTIAKEEIFGPVMQILSYKDIEEVIDRANSSEYGLAASVFGSDIDDIYTVAEGVRAGSCWVNCTLTIEPALPFGGYQMSGIGREGGRLGIQAFTEAKSVFIRTKSKNS</sequence>
<evidence type="ECO:0000256" key="1">
    <source>
        <dbReference type="ARBA" id="ARBA00023002"/>
    </source>
</evidence>
<feature type="domain" description="Aldehyde dehydrogenase" evidence="4">
    <location>
        <begin position="44"/>
        <end position="505"/>
    </location>
</feature>
<comment type="similarity">
    <text evidence="3">Belongs to the aldehyde dehydrogenase family.</text>
</comment>
<dbReference type="EMBL" id="AP028915">
    <property type="protein sequence ID" value="BES96652.1"/>
    <property type="molecule type" value="Genomic_DNA"/>
</dbReference>
<keyword evidence="6" id="KW-1185">Reference proteome</keyword>
<dbReference type="PANTHER" id="PTHR11699">
    <property type="entry name" value="ALDEHYDE DEHYDROGENASE-RELATED"/>
    <property type="match status" value="1"/>
</dbReference>
<protein>
    <submittedName>
        <fullName evidence="5">Aldehyde dehydrogenase</fullName>
    </submittedName>
</protein>
<dbReference type="InterPro" id="IPR029510">
    <property type="entry name" value="Ald_DH_CS_GLU"/>
</dbReference>